<organism evidence="2 3">
    <name type="scientific">Christiangramia sediminis</name>
    <dbReference type="NCBI Taxonomy" id="2881336"/>
    <lineage>
        <taxon>Bacteria</taxon>
        <taxon>Pseudomonadati</taxon>
        <taxon>Bacteroidota</taxon>
        <taxon>Flavobacteriia</taxon>
        <taxon>Flavobacteriales</taxon>
        <taxon>Flavobacteriaceae</taxon>
        <taxon>Christiangramia</taxon>
    </lineage>
</organism>
<name>A0A9X1LIH1_9FLAO</name>
<evidence type="ECO:0000259" key="1">
    <source>
        <dbReference type="Pfam" id="PF09995"/>
    </source>
</evidence>
<evidence type="ECO:0000313" key="3">
    <source>
        <dbReference type="Proteomes" id="UP001139414"/>
    </source>
</evidence>
<accession>A0A9X1LIH1</accession>
<gene>
    <name evidence="2" type="ORF">LGQ90_07075</name>
</gene>
<proteinExistence type="predicted"/>
<reference evidence="2" key="1">
    <citation type="submission" date="2021-10" db="EMBL/GenBank/DDBJ databases">
        <title>Gramella sp. ASW11-100T, isolated from marine sediment.</title>
        <authorList>
            <person name="Xia C."/>
        </authorList>
    </citation>
    <scope>NUCLEOTIDE SEQUENCE</scope>
    <source>
        <strain evidence="2">ASW11-100</strain>
    </source>
</reference>
<protein>
    <submittedName>
        <fullName evidence="2">DUF2236 domain-containing protein</fullName>
    </submittedName>
</protein>
<sequence>MEKENFVAKNSIVREIWGKSDTILLIFAGASAEFALNKAVDWLYFTGKLPKDPLGRLFSTVNYAREIVFADRNSAINAIERMNRIHSSVENIRGKNIPAWAYRDVLFMLIDYSIRSFEILERPLKIAEKEEVFEVFSRLGEHMHLKNLPQNYENYLKMRDSHLEQHLFYGDYTRDLYKQYRKNLGWLRYMLLLESQTMIVPKKVHNYLNLRRLSLISPFIKVFKISRRIRLDDLMKAMILPPEYKTKIRSLDHQSS</sequence>
<dbReference type="AlphaFoldDB" id="A0A9X1LIH1"/>
<dbReference type="GO" id="GO:0016491">
    <property type="term" value="F:oxidoreductase activity"/>
    <property type="evidence" value="ECO:0007669"/>
    <property type="project" value="InterPro"/>
</dbReference>
<dbReference type="Proteomes" id="UP001139414">
    <property type="component" value="Unassembled WGS sequence"/>
</dbReference>
<evidence type="ECO:0000313" key="2">
    <source>
        <dbReference type="EMBL" id="MCB7481021.1"/>
    </source>
</evidence>
<keyword evidence="3" id="KW-1185">Reference proteome</keyword>
<comment type="caution">
    <text evidence="2">The sequence shown here is derived from an EMBL/GenBank/DDBJ whole genome shotgun (WGS) entry which is preliminary data.</text>
</comment>
<dbReference type="InterPro" id="IPR018713">
    <property type="entry name" value="MPAB/Lcp_cat_dom"/>
</dbReference>
<feature type="domain" description="ER-bound oxygenase mpaB/mpaB'/Rubber oxygenase catalytic" evidence="1">
    <location>
        <begin position="48"/>
        <end position="191"/>
    </location>
</feature>
<dbReference type="Pfam" id="PF09995">
    <property type="entry name" value="MPAB_Lcp_cat"/>
    <property type="match status" value="1"/>
</dbReference>
<dbReference type="RefSeq" id="WP_229339577.1">
    <property type="nucleotide sequence ID" value="NZ_JAJBZG010000002.1"/>
</dbReference>
<dbReference type="EMBL" id="JAJBZG010000002">
    <property type="protein sequence ID" value="MCB7481021.1"/>
    <property type="molecule type" value="Genomic_DNA"/>
</dbReference>